<dbReference type="EMBL" id="JADNRY010000040">
    <property type="protein sequence ID" value="KAF9070481.1"/>
    <property type="molecule type" value="Genomic_DNA"/>
</dbReference>
<keyword evidence="1" id="KW-0175">Coiled coil</keyword>
<feature type="coiled-coil region" evidence="1">
    <location>
        <begin position="69"/>
        <end position="103"/>
    </location>
</feature>
<organism evidence="2 3">
    <name type="scientific">Rhodocollybia butyracea</name>
    <dbReference type="NCBI Taxonomy" id="206335"/>
    <lineage>
        <taxon>Eukaryota</taxon>
        <taxon>Fungi</taxon>
        <taxon>Dikarya</taxon>
        <taxon>Basidiomycota</taxon>
        <taxon>Agaricomycotina</taxon>
        <taxon>Agaricomycetes</taxon>
        <taxon>Agaricomycetidae</taxon>
        <taxon>Agaricales</taxon>
        <taxon>Marasmiineae</taxon>
        <taxon>Omphalotaceae</taxon>
        <taxon>Rhodocollybia</taxon>
    </lineage>
</organism>
<dbReference type="AlphaFoldDB" id="A0A9P5PW41"/>
<evidence type="ECO:0000313" key="2">
    <source>
        <dbReference type="EMBL" id="KAF9070481.1"/>
    </source>
</evidence>
<keyword evidence="3" id="KW-1185">Reference proteome</keyword>
<name>A0A9P5PW41_9AGAR</name>
<accession>A0A9P5PW41</accession>
<evidence type="ECO:0000256" key="1">
    <source>
        <dbReference type="SAM" id="Coils"/>
    </source>
</evidence>
<proteinExistence type="predicted"/>
<comment type="caution">
    <text evidence="2">The sequence shown here is derived from an EMBL/GenBank/DDBJ whole genome shotgun (WGS) entry which is preliminary data.</text>
</comment>
<evidence type="ECO:0000313" key="3">
    <source>
        <dbReference type="Proteomes" id="UP000772434"/>
    </source>
</evidence>
<reference evidence="2" key="1">
    <citation type="submission" date="2020-11" db="EMBL/GenBank/DDBJ databases">
        <authorList>
            <consortium name="DOE Joint Genome Institute"/>
            <person name="Ahrendt S."/>
            <person name="Riley R."/>
            <person name="Andreopoulos W."/>
            <person name="Labutti K."/>
            <person name="Pangilinan J."/>
            <person name="Ruiz-Duenas F.J."/>
            <person name="Barrasa J.M."/>
            <person name="Sanchez-Garcia M."/>
            <person name="Camarero S."/>
            <person name="Miyauchi S."/>
            <person name="Serrano A."/>
            <person name="Linde D."/>
            <person name="Babiker R."/>
            <person name="Drula E."/>
            <person name="Ayuso-Fernandez I."/>
            <person name="Pacheco R."/>
            <person name="Padilla G."/>
            <person name="Ferreira P."/>
            <person name="Barriuso J."/>
            <person name="Kellner H."/>
            <person name="Castanera R."/>
            <person name="Alfaro M."/>
            <person name="Ramirez L."/>
            <person name="Pisabarro A.G."/>
            <person name="Kuo A."/>
            <person name="Tritt A."/>
            <person name="Lipzen A."/>
            <person name="He G."/>
            <person name="Yan M."/>
            <person name="Ng V."/>
            <person name="Cullen D."/>
            <person name="Martin F."/>
            <person name="Rosso M.-N."/>
            <person name="Henrissat B."/>
            <person name="Hibbett D."/>
            <person name="Martinez A.T."/>
            <person name="Grigoriev I.V."/>
        </authorList>
    </citation>
    <scope>NUCLEOTIDE SEQUENCE</scope>
    <source>
        <strain evidence="2">AH 40177</strain>
    </source>
</reference>
<protein>
    <submittedName>
        <fullName evidence="2">Uncharacterized protein</fullName>
    </submittedName>
</protein>
<dbReference type="Gene3D" id="1.10.287.1490">
    <property type="match status" value="1"/>
</dbReference>
<sequence length="160" mass="18074">MEGTLEQQRVDMKAAAAADKRKIKELEVQGGSLRNELHHSQTRCTSMKAAHDSLHAEVRSLEGTVQQQRVDMKAAAAAAKQKIKELEVQGRSLRKELDHFETLCITLELENKRLHVDNNKLAGTVQQQRTEIKADKRKIEELGRGLVYCSCNRGLCQLEK</sequence>
<dbReference type="Proteomes" id="UP000772434">
    <property type="component" value="Unassembled WGS sequence"/>
</dbReference>
<gene>
    <name evidence="2" type="ORF">BDP27DRAFT_1419946</name>
</gene>